<dbReference type="GO" id="GO:0006355">
    <property type="term" value="P:regulation of DNA-templated transcription"/>
    <property type="evidence" value="ECO:0007669"/>
    <property type="project" value="InterPro"/>
</dbReference>
<dbReference type="EMBL" id="MASW01000006">
    <property type="protein sequence ID" value="PXY20847.1"/>
    <property type="molecule type" value="Genomic_DNA"/>
</dbReference>
<dbReference type="Proteomes" id="UP000249915">
    <property type="component" value="Unassembled WGS sequence"/>
</dbReference>
<dbReference type="OrthoDB" id="4313330at2"/>
<reference evidence="1 2" key="1">
    <citation type="submission" date="2016-07" db="EMBL/GenBank/DDBJ databases">
        <title>Draft genome sequence of Prauserella muralis DSM 45305, isolated from a mould-covered wall in an indoor environment.</title>
        <authorList>
            <person name="Ruckert C."/>
            <person name="Albersmeier A."/>
            <person name="Jiang C.-L."/>
            <person name="Jiang Y."/>
            <person name="Kalinowski J."/>
            <person name="Schneider O."/>
            <person name="Winkler A."/>
            <person name="Zotchev S.B."/>
        </authorList>
    </citation>
    <scope>NUCLEOTIDE SEQUENCE [LARGE SCALE GENOMIC DNA]</scope>
    <source>
        <strain evidence="1 2">DSM 45305</strain>
    </source>
</reference>
<name>A0A2V4AKP2_9PSEU</name>
<dbReference type="Gene3D" id="1.10.1220.10">
    <property type="entry name" value="Met repressor-like"/>
    <property type="match status" value="1"/>
</dbReference>
<gene>
    <name evidence="1" type="ORF">BAY60_25420</name>
</gene>
<dbReference type="AlphaFoldDB" id="A0A2V4AKP2"/>
<keyword evidence="2" id="KW-1185">Reference proteome</keyword>
<evidence type="ECO:0000313" key="1">
    <source>
        <dbReference type="EMBL" id="PXY20847.1"/>
    </source>
</evidence>
<protein>
    <submittedName>
        <fullName evidence="1">Uncharacterized protein</fullName>
    </submittedName>
</protein>
<proteinExistence type="predicted"/>
<dbReference type="RefSeq" id="WP_112283966.1">
    <property type="nucleotide sequence ID" value="NZ_MASW01000006.1"/>
</dbReference>
<accession>A0A2V4AKP2</accession>
<sequence length="94" mass="10524">MPNAPRTPTQNIRVDEDLWREAREVAEAMGTDRSSAVRAFLRWYVRRPGAELPERPGGPGGDGESAGARRALEEIDRAYQEFQRATAVAKSRIK</sequence>
<evidence type="ECO:0000313" key="2">
    <source>
        <dbReference type="Proteomes" id="UP000249915"/>
    </source>
</evidence>
<dbReference type="InterPro" id="IPR013321">
    <property type="entry name" value="Arc_rbn_hlx_hlx"/>
</dbReference>
<comment type="caution">
    <text evidence="1">The sequence shown here is derived from an EMBL/GenBank/DDBJ whole genome shotgun (WGS) entry which is preliminary data.</text>
</comment>
<organism evidence="1 2">
    <name type="scientific">Prauserella muralis</name>
    <dbReference type="NCBI Taxonomy" id="588067"/>
    <lineage>
        <taxon>Bacteria</taxon>
        <taxon>Bacillati</taxon>
        <taxon>Actinomycetota</taxon>
        <taxon>Actinomycetes</taxon>
        <taxon>Pseudonocardiales</taxon>
        <taxon>Pseudonocardiaceae</taxon>
        <taxon>Prauserella</taxon>
    </lineage>
</organism>